<reference evidence="1 2" key="1">
    <citation type="submission" date="2018-07" db="EMBL/GenBank/DDBJ databases">
        <title>The genomes of Aspergillus section Nigri reveals drivers in fungal speciation.</title>
        <authorList>
            <consortium name="DOE Joint Genome Institute"/>
            <person name="Vesth T.C."/>
            <person name="Nybo J."/>
            <person name="Theobald S."/>
            <person name="Brandl J."/>
            <person name="Frisvad J.C."/>
            <person name="Nielsen K.F."/>
            <person name="Lyhne E.K."/>
            <person name="Kogle M.E."/>
            <person name="Kuo A."/>
            <person name="Riley R."/>
            <person name="Clum A."/>
            <person name="Nolan M."/>
            <person name="Lipzen A."/>
            <person name="Salamov A."/>
            <person name="Henrissat B."/>
            <person name="Wiebenga A."/>
            <person name="De vries R.P."/>
            <person name="Grigoriev I.V."/>
            <person name="Mortensen U.H."/>
            <person name="Andersen M.R."/>
            <person name="Baker S.E."/>
        </authorList>
    </citation>
    <scope>NUCLEOTIDE SEQUENCE [LARGE SCALE GENOMIC DNA]</scope>
    <source>
        <strain evidence="1 2">CBS 139.54b</strain>
    </source>
</reference>
<dbReference type="Proteomes" id="UP000253729">
    <property type="component" value="Unassembled WGS sequence"/>
</dbReference>
<dbReference type="GeneID" id="38134317"/>
<dbReference type="EMBL" id="KZ852044">
    <property type="protein sequence ID" value="RDH34107.1"/>
    <property type="molecule type" value="Genomic_DNA"/>
</dbReference>
<proteinExistence type="predicted"/>
<protein>
    <submittedName>
        <fullName evidence="1">Uncharacterized protein</fullName>
    </submittedName>
</protein>
<sequence length="57" mass="6433">MMMGWALSILALLYLRHLLGVLLLVLCSPAVSLLVHYYEVNQFKNSSWGKNGLKTLI</sequence>
<dbReference type="RefSeq" id="XP_026627129.1">
    <property type="nucleotide sequence ID" value="XM_026765961.1"/>
</dbReference>
<evidence type="ECO:0000313" key="2">
    <source>
        <dbReference type="Proteomes" id="UP000253729"/>
    </source>
</evidence>
<name>A0A3F3Q514_9EURO</name>
<dbReference type="AlphaFoldDB" id="A0A3F3Q514"/>
<gene>
    <name evidence="1" type="ORF">BDQ94DRAFT_142090</name>
</gene>
<organism evidence="1 2">
    <name type="scientific">Aspergillus welwitschiae</name>
    <dbReference type="NCBI Taxonomy" id="1341132"/>
    <lineage>
        <taxon>Eukaryota</taxon>
        <taxon>Fungi</taxon>
        <taxon>Dikarya</taxon>
        <taxon>Ascomycota</taxon>
        <taxon>Pezizomycotina</taxon>
        <taxon>Eurotiomycetes</taxon>
        <taxon>Eurotiomycetidae</taxon>
        <taxon>Eurotiales</taxon>
        <taxon>Aspergillaceae</taxon>
        <taxon>Aspergillus</taxon>
        <taxon>Aspergillus subgen. Circumdati</taxon>
    </lineage>
</organism>
<accession>A0A3F3Q514</accession>
<keyword evidence="2" id="KW-1185">Reference proteome</keyword>
<evidence type="ECO:0000313" key="1">
    <source>
        <dbReference type="EMBL" id="RDH34107.1"/>
    </source>
</evidence>